<evidence type="ECO:0000256" key="3">
    <source>
        <dbReference type="SAM" id="SignalP"/>
    </source>
</evidence>
<evidence type="ECO:0000313" key="5">
    <source>
        <dbReference type="EMBL" id="PHN06587.1"/>
    </source>
</evidence>
<feature type="signal peptide" evidence="3">
    <location>
        <begin position="1"/>
        <end position="19"/>
    </location>
</feature>
<feature type="domain" description="Secretion system C-terminal sorting" evidence="4">
    <location>
        <begin position="399"/>
        <end position="458"/>
    </location>
</feature>
<dbReference type="AlphaFoldDB" id="A0A2D0NDN4"/>
<feature type="chain" id="PRO_5013265796" description="Secretion system C-terminal sorting domain-containing protein" evidence="3">
    <location>
        <begin position="20"/>
        <end position="470"/>
    </location>
</feature>
<sequence>MKKALSLYLLLLGTLSLSAQFDTLHLSEPRGGIETAVFGDSILFVGGSFSRTVDYFRTSDFSITSEEYNNDGFSSATVVQNDDFAVFFNLGGVNLLLTEMIIFDRRTGTWSKDVYPDVGSSSLRMENGFLEGNQLFLFPSNQPSQIYQYDLISREWTALDAPFIRRSTVLVDTGDKVFFMGGKTSFTEFSNEVDVYTRSSQAWESFELKEAKAGFTAVRYADKIVIAGGESSTVNADRSVDMVEIIDIGDYAIETLKLSRKKNEMTGLAVDNKVIFAGGNSKEAEVINMDTREITVQPLEAEFDLKMLTSGKVGNLAVFAGGNDRDGDLIYLYDAVNDSWSSLPLEPARVRMTFVEKEELLFLAGGLVDFGDGEFDDILVFRDLTTPVREQVRYADLQLYPNPTARQLNITAGELHMQEIRLYDVSGSLLQTFYPAAETETLDVSKLAKGVYLLTIRLADGLAVGRFVKE</sequence>
<evidence type="ECO:0000256" key="2">
    <source>
        <dbReference type="ARBA" id="ARBA00022737"/>
    </source>
</evidence>
<keyword evidence="2" id="KW-0677">Repeat</keyword>
<dbReference type="EMBL" id="PDUD01000017">
    <property type="protein sequence ID" value="PHN06587.1"/>
    <property type="molecule type" value="Genomic_DNA"/>
</dbReference>
<reference evidence="5 6" key="1">
    <citation type="submission" date="2017-10" db="EMBL/GenBank/DDBJ databases">
        <title>The draft genome sequence of Lewinella nigricans NBRC 102662.</title>
        <authorList>
            <person name="Wang K."/>
        </authorList>
    </citation>
    <scope>NUCLEOTIDE SEQUENCE [LARGE SCALE GENOMIC DNA]</scope>
    <source>
        <strain evidence="5 6">NBRC 102662</strain>
    </source>
</reference>
<protein>
    <recommendedName>
        <fullName evidence="4">Secretion system C-terminal sorting domain-containing protein</fullName>
    </recommendedName>
</protein>
<keyword evidence="1" id="KW-0880">Kelch repeat</keyword>
<dbReference type="Gene3D" id="2.120.10.80">
    <property type="entry name" value="Kelch-type beta propeller"/>
    <property type="match status" value="1"/>
</dbReference>
<evidence type="ECO:0000313" key="6">
    <source>
        <dbReference type="Proteomes" id="UP000223913"/>
    </source>
</evidence>
<dbReference type="InterPro" id="IPR015915">
    <property type="entry name" value="Kelch-typ_b-propeller"/>
</dbReference>
<evidence type="ECO:0000259" key="4">
    <source>
        <dbReference type="Pfam" id="PF18962"/>
    </source>
</evidence>
<dbReference type="InterPro" id="IPR037293">
    <property type="entry name" value="Gal_Oxidase_central_sf"/>
</dbReference>
<dbReference type="SUPFAM" id="SSF117281">
    <property type="entry name" value="Kelch motif"/>
    <property type="match status" value="1"/>
</dbReference>
<dbReference type="NCBIfam" id="TIGR04183">
    <property type="entry name" value="Por_Secre_tail"/>
    <property type="match status" value="1"/>
</dbReference>
<keyword evidence="6" id="KW-1185">Reference proteome</keyword>
<dbReference type="Proteomes" id="UP000223913">
    <property type="component" value="Unassembled WGS sequence"/>
</dbReference>
<dbReference type="Pfam" id="PF18962">
    <property type="entry name" value="Por_Secre_tail"/>
    <property type="match status" value="1"/>
</dbReference>
<dbReference type="PANTHER" id="PTHR24412">
    <property type="entry name" value="KELCH PROTEIN"/>
    <property type="match status" value="1"/>
</dbReference>
<comment type="caution">
    <text evidence="5">The sequence shown here is derived from an EMBL/GenBank/DDBJ whole genome shotgun (WGS) entry which is preliminary data.</text>
</comment>
<keyword evidence="3" id="KW-0732">Signal</keyword>
<evidence type="ECO:0000256" key="1">
    <source>
        <dbReference type="ARBA" id="ARBA00022441"/>
    </source>
</evidence>
<accession>A0A2D0NDN4</accession>
<dbReference type="Gene3D" id="2.130.10.80">
    <property type="entry name" value="Galactose oxidase/kelch, beta-propeller"/>
    <property type="match status" value="1"/>
</dbReference>
<dbReference type="RefSeq" id="WP_099149843.1">
    <property type="nucleotide sequence ID" value="NZ_PDUD01000017.1"/>
</dbReference>
<organism evidence="5 6">
    <name type="scientific">Flavilitoribacter nigricans (strain ATCC 23147 / DSM 23189 / NBRC 102662 / NCIMB 1420 / SS-2)</name>
    <name type="common">Lewinella nigricans</name>
    <dbReference type="NCBI Taxonomy" id="1122177"/>
    <lineage>
        <taxon>Bacteria</taxon>
        <taxon>Pseudomonadati</taxon>
        <taxon>Bacteroidota</taxon>
        <taxon>Saprospiria</taxon>
        <taxon>Saprospirales</taxon>
        <taxon>Lewinellaceae</taxon>
        <taxon>Flavilitoribacter</taxon>
    </lineage>
</organism>
<dbReference type="OrthoDB" id="9805017at2"/>
<proteinExistence type="predicted"/>
<gene>
    <name evidence="5" type="ORF">CRP01_09790</name>
</gene>
<name>A0A2D0NDN4_FLAN2</name>
<dbReference type="InterPro" id="IPR026444">
    <property type="entry name" value="Secre_tail"/>
</dbReference>